<gene>
    <name evidence="6" type="ORF">KTS45_13215</name>
</gene>
<dbReference type="InterPro" id="IPR036390">
    <property type="entry name" value="WH_DNA-bd_sf"/>
</dbReference>
<dbReference type="EMBL" id="JAHQXF010000002">
    <property type="protein sequence ID" value="MBV0925158.1"/>
    <property type="molecule type" value="Genomic_DNA"/>
</dbReference>
<dbReference type="Pfam" id="PF01614">
    <property type="entry name" value="IclR_C"/>
    <property type="match status" value="1"/>
</dbReference>
<dbReference type="InterPro" id="IPR011991">
    <property type="entry name" value="ArsR-like_HTH"/>
</dbReference>
<sequence length="261" mass="29071">MDEKPDKSNRTTGKLLEIISALDDRGPQGVTELAASLDLPKSTVHYHLQVLDETGYVVQENQRYRLGLRFLEIGENTRRRIQLYEAAKPEVNELAAATGELAILMVEERGLGVYLYKQGGERAMDVDAPIGRHAYLHDRAIGKAILAHLPEERVEEIIGEHGLTQTTTETISTREELFDSLERVRSEGVAYNLGEAVEGLHAVAVPILTEDGEVLGGISIAGPAMRLEGERITEELPKQLFQAKNVIELRIQKSHREIYRG</sequence>
<protein>
    <submittedName>
        <fullName evidence="6">IclR family transcriptional regulator</fullName>
    </submittedName>
</protein>
<dbReference type="SMART" id="SM00346">
    <property type="entry name" value="HTH_ICLR"/>
    <property type="match status" value="1"/>
</dbReference>
<keyword evidence="7" id="KW-1185">Reference proteome</keyword>
<feature type="domain" description="IclR-ED" evidence="5">
    <location>
        <begin position="69"/>
        <end position="261"/>
    </location>
</feature>
<evidence type="ECO:0000259" key="5">
    <source>
        <dbReference type="PROSITE" id="PS51078"/>
    </source>
</evidence>
<evidence type="ECO:0000256" key="2">
    <source>
        <dbReference type="ARBA" id="ARBA00023125"/>
    </source>
</evidence>
<dbReference type="Proteomes" id="UP000766550">
    <property type="component" value="Unassembled WGS sequence"/>
</dbReference>
<dbReference type="PANTHER" id="PTHR30136:SF35">
    <property type="entry name" value="HTH-TYPE TRANSCRIPTIONAL REGULATOR RV1719"/>
    <property type="match status" value="1"/>
</dbReference>
<dbReference type="GO" id="GO:0003677">
    <property type="term" value="F:DNA binding"/>
    <property type="evidence" value="ECO:0007669"/>
    <property type="project" value="UniProtKB-KW"/>
</dbReference>
<dbReference type="SUPFAM" id="SSF55781">
    <property type="entry name" value="GAF domain-like"/>
    <property type="match status" value="1"/>
</dbReference>
<accession>A0A8J7YB03</accession>
<evidence type="ECO:0000259" key="4">
    <source>
        <dbReference type="PROSITE" id="PS51077"/>
    </source>
</evidence>
<dbReference type="OrthoDB" id="14763at2157"/>
<keyword evidence="1" id="KW-0805">Transcription regulation</keyword>
<feature type="domain" description="HTH iclR-type" evidence="4">
    <location>
        <begin position="9"/>
        <end position="68"/>
    </location>
</feature>
<name>A0A8J7YB03_9EURY</name>
<dbReference type="InterPro" id="IPR029016">
    <property type="entry name" value="GAF-like_dom_sf"/>
</dbReference>
<evidence type="ECO:0000256" key="1">
    <source>
        <dbReference type="ARBA" id="ARBA00023015"/>
    </source>
</evidence>
<dbReference type="GO" id="GO:0045892">
    <property type="term" value="P:negative regulation of DNA-templated transcription"/>
    <property type="evidence" value="ECO:0007669"/>
    <property type="project" value="TreeGrafter"/>
</dbReference>
<dbReference type="InterPro" id="IPR036388">
    <property type="entry name" value="WH-like_DNA-bd_sf"/>
</dbReference>
<dbReference type="InterPro" id="IPR014757">
    <property type="entry name" value="Tscrpt_reg_IclR_C"/>
</dbReference>
<dbReference type="PROSITE" id="PS51077">
    <property type="entry name" value="HTH_ICLR"/>
    <property type="match status" value="1"/>
</dbReference>
<dbReference type="GO" id="GO:0003700">
    <property type="term" value="F:DNA-binding transcription factor activity"/>
    <property type="evidence" value="ECO:0007669"/>
    <property type="project" value="TreeGrafter"/>
</dbReference>
<dbReference type="InterPro" id="IPR050707">
    <property type="entry name" value="HTH_MetabolicPath_Reg"/>
</dbReference>
<dbReference type="RefSeq" id="WP_162317996.1">
    <property type="nucleotide sequence ID" value="NZ_JAHQXF010000002.1"/>
</dbReference>
<proteinExistence type="predicted"/>
<dbReference type="Pfam" id="PF09339">
    <property type="entry name" value="HTH_IclR"/>
    <property type="match status" value="1"/>
</dbReference>
<evidence type="ECO:0000256" key="3">
    <source>
        <dbReference type="ARBA" id="ARBA00023163"/>
    </source>
</evidence>
<reference evidence="6 7" key="1">
    <citation type="submission" date="2021-06" db="EMBL/GenBank/DDBJ databases">
        <title>New haloarchaea isolates fom saline soil.</title>
        <authorList>
            <person name="Duran-Viseras A."/>
            <person name="Sanchez-Porro C.S."/>
            <person name="Ventosa A."/>
        </authorList>
    </citation>
    <scope>NUCLEOTIDE SEQUENCE [LARGE SCALE GENOMIC DNA]</scope>
    <source>
        <strain evidence="6 7">JCM 183640</strain>
    </source>
</reference>
<dbReference type="InterPro" id="IPR005471">
    <property type="entry name" value="Tscrpt_reg_IclR_N"/>
</dbReference>
<keyword evidence="2" id="KW-0238">DNA-binding</keyword>
<dbReference type="SUPFAM" id="SSF46785">
    <property type="entry name" value="Winged helix' DNA-binding domain"/>
    <property type="match status" value="1"/>
</dbReference>
<dbReference type="CDD" id="cd00090">
    <property type="entry name" value="HTH_ARSR"/>
    <property type="match status" value="1"/>
</dbReference>
<dbReference type="AlphaFoldDB" id="A0A8J7YB03"/>
<dbReference type="PANTHER" id="PTHR30136">
    <property type="entry name" value="HELIX-TURN-HELIX TRANSCRIPTIONAL REGULATOR, ICLR FAMILY"/>
    <property type="match status" value="1"/>
</dbReference>
<organism evidence="6 7">
    <name type="scientific">Haloarcula limicola</name>
    <dbReference type="NCBI Taxonomy" id="1429915"/>
    <lineage>
        <taxon>Archaea</taxon>
        <taxon>Methanobacteriati</taxon>
        <taxon>Methanobacteriota</taxon>
        <taxon>Stenosarchaea group</taxon>
        <taxon>Halobacteria</taxon>
        <taxon>Halobacteriales</taxon>
        <taxon>Haloarculaceae</taxon>
        <taxon>Haloarcula</taxon>
    </lineage>
</organism>
<evidence type="ECO:0000313" key="7">
    <source>
        <dbReference type="Proteomes" id="UP000766550"/>
    </source>
</evidence>
<dbReference type="Gene3D" id="3.30.450.40">
    <property type="match status" value="1"/>
</dbReference>
<dbReference type="Gene3D" id="1.10.10.10">
    <property type="entry name" value="Winged helix-like DNA-binding domain superfamily/Winged helix DNA-binding domain"/>
    <property type="match status" value="1"/>
</dbReference>
<keyword evidence="3" id="KW-0804">Transcription</keyword>
<evidence type="ECO:0000313" key="6">
    <source>
        <dbReference type="EMBL" id="MBV0925158.1"/>
    </source>
</evidence>
<comment type="caution">
    <text evidence="6">The sequence shown here is derived from an EMBL/GenBank/DDBJ whole genome shotgun (WGS) entry which is preliminary data.</text>
</comment>
<dbReference type="PROSITE" id="PS51078">
    <property type="entry name" value="ICLR_ED"/>
    <property type="match status" value="1"/>
</dbReference>